<dbReference type="Gene3D" id="1.20.1250.20">
    <property type="entry name" value="MFS general substrate transporter like domains"/>
    <property type="match status" value="1"/>
</dbReference>
<evidence type="ECO:0000256" key="4">
    <source>
        <dbReference type="ARBA" id="ARBA00022692"/>
    </source>
</evidence>
<feature type="transmembrane region" description="Helical" evidence="7">
    <location>
        <begin position="143"/>
        <end position="163"/>
    </location>
</feature>
<name>A0A9C6X015_FRAOC</name>
<dbReference type="Pfam" id="PF00083">
    <property type="entry name" value="Sugar_tr"/>
    <property type="match status" value="1"/>
</dbReference>
<evidence type="ECO:0000313" key="9">
    <source>
        <dbReference type="Proteomes" id="UP000504606"/>
    </source>
</evidence>
<dbReference type="Proteomes" id="UP000504606">
    <property type="component" value="Unplaced"/>
</dbReference>
<evidence type="ECO:0000256" key="2">
    <source>
        <dbReference type="ARBA" id="ARBA00008335"/>
    </source>
</evidence>
<dbReference type="InterPro" id="IPR020846">
    <property type="entry name" value="MFS_dom"/>
</dbReference>
<reference evidence="10" key="1">
    <citation type="journal article" date="2018" name="Proc. Natl. Acad. Sci. U.S.A.">
        <title>Phylogenomics and the evolution of hemipteroid insects.</title>
        <authorList>
            <person name="Johnson K.P."/>
            <person name="Dietrich C.H."/>
            <person name="Friedrich F."/>
            <person name="Beutel R.G."/>
            <person name="Wipfler B."/>
            <person name="Peters R.S."/>
            <person name="Allen J.M."/>
            <person name="Petersen M."/>
            <person name="Donath A."/>
            <person name="Walden K.K."/>
            <person name="Kozlov A.M."/>
            <person name="Podsiadlowski L."/>
            <person name="Mayer C."/>
            <person name="Meusemann K."/>
            <person name="Vasilikopoulos A."/>
            <person name="Waterhouse R.M."/>
            <person name="Cameron S.L."/>
            <person name="Weirauch C."/>
            <person name="Swanson D.R."/>
            <person name="Percy D.M."/>
            <person name="Hardy N.B."/>
            <person name="Terry I."/>
            <person name="Liu S."/>
            <person name="Zhou X."/>
            <person name="Misof B."/>
            <person name="Robertson H.M."/>
            <person name="Yoshizawa K."/>
        </authorList>
    </citation>
    <scope>NUCLEOTIDE SEQUENCE</scope>
    <source>
        <tissue evidence="10">Whole organism</tissue>
    </source>
</reference>
<comment type="subcellular location">
    <subcellularLocation>
        <location evidence="1">Membrane</location>
        <topology evidence="1">Multi-pass membrane protein</topology>
    </subcellularLocation>
</comment>
<dbReference type="PANTHER" id="PTHR23511:SF36">
    <property type="entry name" value="EG:BACR7A4.13 PROTEIN-RELATED"/>
    <property type="match status" value="1"/>
</dbReference>
<dbReference type="GeneID" id="113215200"/>
<dbReference type="PANTHER" id="PTHR23511">
    <property type="entry name" value="SYNAPTIC VESICLE GLYCOPROTEIN 2"/>
    <property type="match status" value="1"/>
</dbReference>
<keyword evidence="5 7" id="KW-1133">Transmembrane helix</keyword>
<evidence type="ECO:0000259" key="8">
    <source>
        <dbReference type="PROSITE" id="PS50850"/>
    </source>
</evidence>
<dbReference type="InterPro" id="IPR011701">
    <property type="entry name" value="MFS"/>
</dbReference>
<evidence type="ECO:0000256" key="6">
    <source>
        <dbReference type="ARBA" id="ARBA00023136"/>
    </source>
</evidence>
<keyword evidence="9" id="KW-1185">Reference proteome</keyword>
<organism evidence="9 10">
    <name type="scientific">Frankliniella occidentalis</name>
    <name type="common">Western flower thrips</name>
    <name type="synonym">Euthrips occidentalis</name>
    <dbReference type="NCBI Taxonomy" id="133901"/>
    <lineage>
        <taxon>Eukaryota</taxon>
        <taxon>Metazoa</taxon>
        <taxon>Ecdysozoa</taxon>
        <taxon>Arthropoda</taxon>
        <taxon>Hexapoda</taxon>
        <taxon>Insecta</taxon>
        <taxon>Pterygota</taxon>
        <taxon>Neoptera</taxon>
        <taxon>Paraneoptera</taxon>
        <taxon>Thysanoptera</taxon>
        <taxon>Terebrantia</taxon>
        <taxon>Thripoidea</taxon>
        <taxon>Thripidae</taxon>
        <taxon>Frankliniella</taxon>
    </lineage>
</organism>
<dbReference type="KEGG" id="foc:113215200"/>
<feature type="transmembrane region" description="Helical" evidence="7">
    <location>
        <begin position="169"/>
        <end position="190"/>
    </location>
</feature>
<dbReference type="GO" id="GO:0022857">
    <property type="term" value="F:transmembrane transporter activity"/>
    <property type="evidence" value="ECO:0007669"/>
    <property type="project" value="InterPro"/>
</dbReference>
<dbReference type="Pfam" id="PF07690">
    <property type="entry name" value="MFS_1"/>
    <property type="match status" value="1"/>
</dbReference>
<feature type="transmembrane region" description="Helical" evidence="7">
    <location>
        <begin position="546"/>
        <end position="565"/>
    </location>
</feature>
<reference evidence="10" key="2">
    <citation type="submission" date="2025-08" db="UniProtKB">
        <authorList>
            <consortium name="RefSeq"/>
        </authorList>
    </citation>
    <scope>IDENTIFICATION</scope>
    <source>
        <tissue evidence="10">Whole organism</tissue>
    </source>
</reference>
<evidence type="ECO:0000256" key="1">
    <source>
        <dbReference type="ARBA" id="ARBA00004141"/>
    </source>
</evidence>
<dbReference type="AlphaFoldDB" id="A0A9C6X015"/>
<feature type="transmembrane region" description="Helical" evidence="7">
    <location>
        <begin position="119"/>
        <end position="136"/>
    </location>
</feature>
<accession>A0A9C6X015</accession>
<dbReference type="InterPro" id="IPR036259">
    <property type="entry name" value="MFS_trans_sf"/>
</dbReference>
<evidence type="ECO:0000256" key="5">
    <source>
        <dbReference type="ARBA" id="ARBA00022989"/>
    </source>
</evidence>
<feature type="transmembrane region" description="Helical" evidence="7">
    <location>
        <begin position="76"/>
        <end position="99"/>
    </location>
</feature>
<gene>
    <name evidence="10" type="primary">LOC113215200</name>
</gene>
<evidence type="ECO:0000256" key="7">
    <source>
        <dbReference type="SAM" id="Phobius"/>
    </source>
</evidence>
<proteinExistence type="inferred from homology"/>
<keyword evidence="3" id="KW-0813">Transport</keyword>
<dbReference type="RefSeq" id="XP_052125810.1">
    <property type="nucleotide sequence ID" value="XM_052269850.1"/>
</dbReference>
<evidence type="ECO:0000313" key="10">
    <source>
        <dbReference type="RefSeq" id="XP_052125810.1"/>
    </source>
</evidence>
<feature type="transmembrane region" description="Helical" evidence="7">
    <location>
        <begin position="482"/>
        <end position="504"/>
    </location>
</feature>
<feature type="domain" description="Major facilitator superfamily (MFS) profile" evidence="8">
    <location>
        <begin position="65"/>
        <end position="570"/>
    </location>
</feature>
<feature type="transmembrane region" description="Helical" evidence="7">
    <location>
        <begin position="202"/>
        <end position="225"/>
    </location>
</feature>
<dbReference type="GO" id="GO:0016020">
    <property type="term" value="C:membrane"/>
    <property type="evidence" value="ECO:0007669"/>
    <property type="project" value="UniProtKB-SubCell"/>
</dbReference>
<dbReference type="SUPFAM" id="SSF103473">
    <property type="entry name" value="MFS general substrate transporter"/>
    <property type="match status" value="1"/>
</dbReference>
<sequence length="573" mass="62874">MVTCEEHLLRREQLLRREHLLRRELDMERLALLSESWEEEGRSCWFGTLSIEKKDRDAPANYETAIIACGFGKFHYLLMAALIPFCCSQLFSSGSTAFVLPVAGCDLELEDYQKGTLNGATYLGNIVSGLLWGGMADMFGRKMILAMCFLVDFIVSLACAFANSYWQMLVLKILAGVVIAGPNSVLYAYLAETHDDKHRSMAIMMTGMCFAVAQIVQPVLAFALLPLDLRVPMIEGAMDLTSWRLFLLVCALPSLWAGLWCLRLPESPKFLMSQGKQEEALRIFRGIYATNTGQDPDTYPIKSLDICVPSKHVQLDGSEEGGLRRAWRQFSPLFHKPYLSRIATVVCIQVSLMICINSLRLWTPQLFAYMEQYETGVWEDKPAASTACQMISASIDHQGSQSDLEAAAASAAGLNATAACVDIPVSADVYLRSVVIGVVGTSSFLVSGWASKLWGNRPLLLWSFPLALVAALGLLWAPDSDIFTVLLSAFTPFTAIGLTALSATGVDLFPTSLRSVAVSMQLISGRMGSLCGNIILPLVLKLSCEAVFILVTVGLAICSVLVWFLPKKPKEVK</sequence>
<comment type="similarity">
    <text evidence="2">Belongs to the major facilitator superfamily.</text>
</comment>
<feature type="transmembrane region" description="Helical" evidence="7">
    <location>
        <begin position="429"/>
        <end position="447"/>
    </location>
</feature>
<feature type="transmembrane region" description="Helical" evidence="7">
    <location>
        <begin position="459"/>
        <end position="476"/>
    </location>
</feature>
<protein>
    <submittedName>
        <fullName evidence="10">Synaptic vesicle glycoprotein 2C-like</fullName>
    </submittedName>
</protein>
<evidence type="ECO:0000256" key="3">
    <source>
        <dbReference type="ARBA" id="ARBA00022448"/>
    </source>
</evidence>
<feature type="transmembrane region" description="Helical" evidence="7">
    <location>
        <begin position="245"/>
        <end position="262"/>
    </location>
</feature>
<dbReference type="OrthoDB" id="3936150at2759"/>
<keyword evidence="6 7" id="KW-0472">Membrane</keyword>
<keyword evidence="4 7" id="KW-0812">Transmembrane</keyword>
<dbReference type="PROSITE" id="PS50850">
    <property type="entry name" value="MFS"/>
    <property type="match status" value="1"/>
</dbReference>
<dbReference type="InterPro" id="IPR005828">
    <property type="entry name" value="MFS_sugar_transport-like"/>
</dbReference>